<organism evidence="3 4">
    <name type="scientific">Botryotinia fuckeliana (strain BcDW1)</name>
    <name type="common">Noble rot fungus</name>
    <name type="synonym">Botrytis cinerea</name>
    <dbReference type="NCBI Taxonomy" id="1290391"/>
    <lineage>
        <taxon>Eukaryota</taxon>
        <taxon>Fungi</taxon>
        <taxon>Dikarya</taxon>
        <taxon>Ascomycota</taxon>
        <taxon>Pezizomycotina</taxon>
        <taxon>Leotiomycetes</taxon>
        <taxon>Helotiales</taxon>
        <taxon>Sclerotiniaceae</taxon>
        <taxon>Botrytis</taxon>
    </lineage>
</organism>
<reference evidence="4" key="1">
    <citation type="journal article" date="2013" name="Genome Announc.">
        <title>Draft genome sequence of Botrytis cinerea BcDW1, inoculum for noble rot of grape berries.</title>
        <authorList>
            <person name="Blanco-Ulate B."/>
            <person name="Allen G."/>
            <person name="Powell A.L."/>
            <person name="Cantu D."/>
        </authorList>
    </citation>
    <scope>NUCLEOTIDE SEQUENCE [LARGE SCALE GENOMIC DNA]</scope>
    <source>
        <strain evidence="4">BcDW1</strain>
    </source>
</reference>
<evidence type="ECO:0000313" key="3">
    <source>
        <dbReference type="EMBL" id="EMR82872.1"/>
    </source>
</evidence>
<gene>
    <name evidence="3" type="ORF">BcDW1_8565</name>
</gene>
<protein>
    <recommendedName>
        <fullName evidence="5">Modin protein</fullName>
    </recommendedName>
</protein>
<feature type="transmembrane region" description="Helical" evidence="2">
    <location>
        <begin position="12"/>
        <end position="32"/>
    </location>
</feature>
<evidence type="ECO:0008006" key="5">
    <source>
        <dbReference type="Google" id="ProtNLM"/>
    </source>
</evidence>
<keyword evidence="2" id="KW-0472">Membrane</keyword>
<dbReference type="Proteomes" id="UP000012045">
    <property type="component" value="Unassembled WGS sequence"/>
</dbReference>
<dbReference type="AlphaFoldDB" id="M7UH64"/>
<evidence type="ECO:0000256" key="1">
    <source>
        <dbReference type="SAM" id="MobiDB-lite"/>
    </source>
</evidence>
<dbReference type="HOGENOM" id="CLU_009106_2_1_1"/>
<keyword evidence="2" id="KW-0812">Transmembrane</keyword>
<sequence>MSTLDNLNQNVFGLVALIVAVIALLTTCLQVAQQYFSSAEGYRRCAESVMGLWSGGTHRQLRIREFRVEVVFEVPVIFVAPPSNQRGPIMNRPIHYIDGTPESYKNTKVRQPDDQKKKDRETIQRIHTADDERASWVTLLSSLQTEELKSREWDNATRLKKPTGDLIKSPEYELAVGVQVKTRSWDFVPASMTKPYATSAICHLVEMMAFLGMYWKVFDQILWNLRAEGNGFILTSTTVHGLGVMVVFTVTGQSEFKQDRVIPSNDVKALCFGTVPNIFEEREYLEKVDTESQSLELKFGSQDDVDMTLESLGCKPLILERYRKDHRHIFSVSFEIIGMLGKVTRIRGSNFKMIPNPTQDPWLKKAGSKPAWKVSKLMTIFQEKLSNISKQESDIDEISKLHPIDKIIKKWQDIQSLNYGKEIDEYNLSIEIREMIHDAIDDQTEYLLHDLRQKDVLQVVVAHLDKVTEILAQPKSSLNSIVSAQKEEPLLNEYFDKILPAVSAPIGEKLSRSEEEKRTIIWISLMFRMLCWLLLHDWNKDDRCGVPPDLKGSRMPVFIG</sequence>
<proteinExistence type="predicted"/>
<name>M7UH64_BOTF1</name>
<evidence type="ECO:0000256" key="2">
    <source>
        <dbReference type="SAM" id="Phobius"/>
    </source>
</evidence>
<feature type="compositionally biased region" description="Basic and acidic residues" evidence="1">
    <location>
        <begin position="110"/>
        <end position="121"/>
    </location>
</feature>
<evidence type="ECO:0000313" key="4">
    <source>
        <dbReference type="Proteomes" id="UP000012045"/>
    </source>
</evidence>
<dbReference type="OrthoDB" id="5227693at2759"/>
<dbReference type="STRING" id="1290391.M7UH64"/>
<feature type="region of interest" description="Disordered" evidence="1">
    <location>
        <begin position="98"/>
        <end position="121"/>
    </location>
</feature>
<dbReference type="EMBL" id="KB708024">
    <property type="protein sequence ID" value="EMR82872.1"/>
    <property type="molecule type" value="Genomic_DNA"/>
</dbReference>
<keyword evidence="2" id="KW-1133">Transmembrane helix</keyword>
<accession>M7UH64</accession>